<feature type="domain" description="SOCS box" evidence="3">
    <location>
        <begin position="121"/>
        <end position="164"/>
    </location>
</feature>
<dbReference type="CDD" id="cd03716">
    <property type="entry name" value="SOCS_ASB_like"/>
    <property type="match status" value="1"/>
</dbReference>
<dbReference type="AlphaFoldDB" id="A0A8X6Q320"/>
<keyword evidence="1" id="KW-0833">Ubl conjugation pathway</keyword>
<dbReference type="SMART" id="SM00969">
    <property type="entry name" value="SOCS_box"/>
    <property type="match status" value="1"/>
</dbReference>
<dbReference type="PANTHER" id="PTHR20966:SF2">
    <property type="entry name" value="ANKYRIN REPEAT AND SOCS BOX PROTEIN 17"/>
    <property type="match status" value="1"/>
</dbReference>
<gene>
    <name evidence="4" type="primary">AVEN_89301_1</name>
    <name evidence="4" type="ORF">NPIL_394821</name>
</gene>
<dbReference type="GO" id="GO:0035556">
    <property type="term" value="P:intracellular signal transduction"/>
    <property type="evidence" value="ECO:0007669"/>
    <property type="project" value="InterPro"/>
</dbReference>
<evidence type="ECO:0000313" key="4">
    <source>
        <dbReference type="EMBL" id="GFU03832.1"/>
    </source>
</evidence>
<keyword evidence="2" id="KW-0040">ANK repeat</keyword>
<comment type="caution">
    <text evidence="4">The sequence shown here is derived from an EMBL/GenBank/DDBJ whole genome shotgun (WGS) entry which is preliminary data.</text>
</comment>
<keyword evidence="5" id="KW-1185">Reference proteome</keyword>
<dbReference type="SUPFAM" id="SSF158235">
    <property type="entry name" value="SOCS box-like"/>
    <property type="match status" value="1"/>
</dbReference>
<dbReference type="EMBL" id="BMAW01076928">
    <property type="protein sequence ID" value="GFU03832.1"/>
    <property type="molecule type" value="Genomic_DNA"/>
</dbReference>
<dbReference type="PANTHER" id="PTHR20966">
    <property type="entry name" value="ANKYRIN REPEAT AND SOCS BOX PROTEIN 17"/>
    <property type="match status" value="1"/>
</dbReference>
<dbReference type="InterPro" id="IPR039147">
    <property type="entry name" value="ASB17"/>
</dbReference>
<evidence type="ECO:0000256" key="2">
    <source>
        <dbReference type="ARBA" id="ARBA00023043"/>
    </source>
</evidence>
<evidence type="ECO:0000313" key="5">
    <source>
        <dbReference type="Proteomes" id="UP000887013"/>
    </source>
</evidence>
<reference evidence="4" key="1">
    <citation type="submission" date="2020-08" db="EMBL/GenBank/DDBJ databases">
        <title>Multicomponent nature underlies the extraordinary mechanical properties of spider dragline silk.</title>
        <authorList>
            <person name="Kono N."/>
            <person name="Nakamura H."/>
            <person name="Mori M."/>
            <person name="Yoshida Y."/>
            <person name="Ohtoshi R."/>
            <person name="Malay A.D."/>
            <person name="Moran D.A.P."/>
            <person name="Tomita M."/>
            <person name="Numata K."/>
            <person name="Arakawa K."/>
        </authorList>
    </citation>
    <scope>NUCLEOTIDE SEQUENCE</scope>
</reference>
<dbReference type="OrthoDB" id="6412616at2759"/>
<dbReference type="InterPro" id="IPR036036">
    <property type="entry name" value="SOCS_box-like_dom_sf"/>
</dbReference>
<dbReference type="PROSITE" id="PS50225">
    <property type="entry name" value="SOCS"/>
    <property type="match status" value="1"/>
</dbReference>
<protein>
    <submittedName>
        <fullName evidence="4">SOCS box domain-containing protein</fullName>
    </submittedName>
</protein>
<evidence type="ECO:0000256" key="1">
    <source>
        <dbReference type="ARBA" id="ARBA00022786"/>
    </source>
</evidence>
<dbReference type="InterPro" id="IPR036860">
    <property type="entry name" value="SH2_dom_sf"/>
</dbReference>
<organism evidence="4 5">
    <name type="scientific">Nephila pilipes</name>
    <name type="common">Giant wood spider</name>
    <name type="synonym">Nephila maculata</name>
    <dbReference type="NCBI Taxonomy" id="299642"/>
    <lineage>
        <taxon>Eukaryota</taxon>
        <taxon>Metazoa</taxon>
        <taxon>Ecdysozoa</taxon>
        <taxon>Arthropoda</taxon>
        <taxon>Chelicerata</taxon>
        <taxon>Arachnida</taxon>
        <taxon>Araneae</taxon>
        <taxon>Araneomorphae</taxon>
        <taxon>Entelegynae</taxon>
        <taxon>Araneoidea</taxon>
        <taxon>Nephilidae</taxon>
        <taxon>Nephila</taxon>
    </lineage>
</organism>
<accession>A0A8X6Q320</accession>
<dbReference type="Gene3D" id="3.30.505.10">
    <property type="entry name" value="SH2 domain"/>
    <property type="match status" value="1"/>
</dbReference>
<evidence type="ECO:0000259" key="3">
    <source>
        <dbReference type="PROSITE" id="PS50225"/>
    </source>
</evidence>
<name>A0A8X6Q320_NEPPI</name>
<proteinExistence type="predicted"/>
<dbReference type="Proteomes" id="UP000887013">
    <property type="component" value="Unassembled WGS sequence"/>
</dbReference>
<dbReference type="Pfam" id="PF07525">
    <property type="entry name" value="SOCS_box"/>
    <property type="match status" value="1"/>
</dbReference>
<dbReference type="InterPro" id="IPR001496">
    <property type="entry name" value="SOCS_box"/>
</dbReference>
<sequence>MFKKTYNIYPWLKRPFEESPENYSGRRAVAAEVLLILLKYGISGSSYARRSLIKCFDLMWSASPIPFVSISEIENEIQLRFQHPPEYSIRFRSYPETREHFLKLAKIFETECSEVISSIVEPRSLHHLCKCTIRTSLLQVNNLPHGIKILPLPQSLQSYIDIDH</sequence>